<dbReference type="PROSITE" id="PS51257">
    <property type="entry name" value="PROKAR_LIPOPROTEIN"/>
    <property type="match status" value="1"/>
</dbReference>
<dbReference type="RefSeq" id="WP_269885448.1">
    <property type="nucleotide sequence ID" value="NZ_JAQAGZ010000028.1"/>
</dbReference>
<dbReference type="Proteomes" id="UP001527882">
    <property type="component" value="Unassembled WGS sequence"/>
</dbReference>
<evidence type="ECO:0000256" key="2">
    <source>
        <dbReference type="ARBA" id="ARBA00008664"/>
    </source>
</evidence>
<dbReference type="PANTHER" id="PTHR43856:SF1">
    <property type="entry name" value="MITOCHONDRIAL CARDIOLIPIN HYDROLASE"/>
    <property type="match status" value="1"/>
</dbReference>
<feature type="chain" id="PRO_5046980168" description="phospholipase D" evidence="8">
    <location>
        <begin position="20"/>
        <end position="231"/>
    </location>
</feature>
<accession>A0ABT4QJ73</accession>
<comment type="caution">
    <text evidence="10">The sequence shown here is derived from an EMBL/GenBank/DDBJ whole genome shotgun (WGS) entry which is preliminary data.</text>
</comment>
<dbReference type="EMBL" id="JAQAGZ010000028">
    <property type="protein sequence ID" value="MCZ8516915.1"/>
    <property type="molecule type" value="Genomic_DNA"/>
</dbReference>
<keyword evidence="4" id="KW-0378">Hydrolase</keyword>
<protein>
    <recommendedName>
        <fullName evidence="3">phospholipase D</fullName>
        <ecNumber evidence="3">3.1.4.4</ecNumber>
    </recommendedName>
</protein>
<evidence type="ECO:0000259" key="9">
    <source>
        <dbReference type="Pfam" id="PF13091"/>
    </source>
</evidence>
<evidence type="ECO:0000256" key="5">
    <source>
        <dbReference type="ARBA" id="ARBA00022963"/>
    </source>
</evidence>
<proteinExistence type="inferred from homology"/>
<keyword evidence="6" id="KW-0443">Lipid metabolism</keyword>
<comment type="similarity">
    <text evidence="2">Belongs to the phospholipase D family.</text>
</comment>
<gene>
    <name evidence="10" type="ORF">O9H85_32070</name>
</gene>
<dbReference type="PANTHER" id="PTHR43856">
    <property type="entry name" value="CARDIOLIPIN HYDROLASE"/>
    <property type="match status" value="1"/>
</dbReference>
<dbReference type="InterPro" id="IPR051406">
    <property type="entry name" value="PLD_domain"/>
</dbReference>
<keyword evidence="5" id="KW-0442">Lipid degradation</keyword>
<evidence type="ECO:0000256" key="6">
    <source>
        <dbReference type="ARBA" id="ARBA00023098"/>
    </source>
</evidence>
<dbReference type="SUPFAM" id="SSF56024">
    <property type="entry name" value="Phospholipase D/nuclease"/>
    <property type="match status" value="1"/>
</dbReference>
<comment type="catalytic activity">
    <reaction evidence="1">
        <text>a 1,2-diacyl-sn-glycero-3-phosphocholine + H2O = a 1,2-diacyl-sn-glycero-3-phosphate + choline + H(+)</text>
        <dbReference type="Rhea" id="RHEA:14445"/>
        <dbReference type="ChEBI" id="CHEBI:15354"/>
        <dbReference type="ChEBI" id="CHEBI:15377"/>
        <dbReference type="ChEBI" id="CHEBI:15378"/>
        <dbReference type="ChEBI" id="CHEBI:57643"/>
        <dbReference type="ChEBI" id="CHEBI:58608"/>
        <dbReference type="EC" id="3.1.4.4"/>
    </reaction>
</comment>
<feature type="domain" description="Phospholipase D-like" evidence="9">
    <location>
        <begin position="96"/>
        <end position="221"/>
    </location>
</feature>
<feature type="region of interest" description="Disordered" evidence="7">
    <location>
        <begin position="48"/>
        <end position="77"/>
    </location>
</feature>
<keyword evidence="11" id="KW-1185">Reference proteome</keyword>
<evidence type="ECO:0000256" key="4">
    <source>
        <dbReference type="ARBA" id="ARBA00022801"/>
    </source>
</evidence>
<dbReference type="EC" id="3.1.4.4" evidence="3"/>
<evidence type="ECO:0000256" key="3">
    <source>
        <dbReference type="ARBA" id="ARBA00012027"/>
    </source>
</evidence>
<evidence type="ECO:0000313" key="11">
    <source>
        <dbReference type="Proteomes" id="UP001527882"/>
    </source>
</evidence>
<evidence type="ECO:0000256" key="7">
    <source>
        <dbReference type="SAM" id="MobiDB-lite"/>
    </source>
</evidence>
<name>A0ABT4QJ73_9BACL</name>
<dbReference type="Gene3D" id="3.30.870.10">
    <property type="entry name" value="Endonuclease Chain A"/>
    <property type="match status" value="1"/>
</dbReference>
<feature type="signal peptide" evidence="8">
    <location>
        <begin position="1"/>
        <end position="19"/>
    </location>
</feature>
<dbReference type="InterPro" id="IPR025202">
    <property type="entry name" value="PLD-like_dom"/>
</dbReference>
<organism evidence="10 11">
    <name type="scientific">Paenibacillus gyeongsangnamensis</name>
    <dbReference type="NCBI Taxonomy" id="3388067"/>
    <lineage>
        <taxon>Bacteria</taxon>
        <taxon>Bacillati</taxon>
        <taxon>Bacillota</taxon>
        <taxon>Bacilli</taxon>
        <taxon>Bacillales</taxon>
        <taxon>Paenibacillaceae</taxon>
        <taxon>Paenibacillus</taxon>
    </lineage>
</organism>
<sequence>MKKATAFVLVAALSLTLSACEFNKGNPEAAAPAKTAVNIVPVAAEAQAAPQQAQQPAADSSKQQAAQQTAQQTTEAAKPQIDYAFTRDHQHPEKLLIHVINGAKSNLDIAIYSLTNKDIVDAILEAKKRGVEVRLITDNQEAKTAAQAAKLKQLKTAGIAIKENSHKGLMHLKVTIADKSTLTTGSFNYSISAATTNDEVLVVIHDSKIAQEWSTEFEKIWNDKVNYQALK</sequence>
<reference evidence="10 11" key="1">
    <citation type="submission" date="2022-12" db="EMBL/GenBank/DDBJ databases">
        <title>Draft genome sequence of Paenibacillus sp. dW9.</title>
        <authorList>
            <person name="Choi E.-W."/>
            <person name="Kim D.-U."/>
        </authorList>
    </citation>
    <scope>NUCLEOTIDE SEQUENCE [LARGE SCALE GENOMIC DNA]</scope>
    <source>
        <strain evidence="11">dW9</strain>
    </source>
</reference>
<evidence type="ECO:0000313" key="10">
    <source>
        <dbReference type="EMBL" id="MCZ8516915.1"/>
    </source>
</evidence>
<evidence type="ECO:0000256" key="1">
    <source>
        <dbReference type="ARBA" id="ARBA00000798"/>
    </source>
</evidence>
<evidence type="ECO:0000256" key="8">
    <source>
        <dbReference type="SAM" id="SignalP"/>
    </source>
</evidence>
<dbReference type="Pfam" id="PF13091">
    <property type="entry name" value="PLDc_2"/>
    <property type="match status" value="1"/>
</dbReference>
<keyword evidence="8" id="KW-0732">Signal</keyword>